<evidence type="ECO:0000256" key="13">
    <source>
        <dbReference type="ARBA" id="ARBA00048342"/>
    </source>
</evidence>
<feature type="region of interest" description="Disordered" evidence="17">
    <location>
        <begin position="348"/>
        <end position="384"/>
    </location>
</feature>
<dbReference type="EMBL" id="JADGKB010000129">
    <property type="protein sequence ID" value="KAJ3252812.1"/>
    <property type="molecule type" value="Genomic_DNA"/>
</dbReference>
<dbReference type="GO" id="GO:0006397">
    <property type="term" value="P:mRNA processing"/>
    <property type="evidence" value="ECO:0007669"/>
    <property type="project" value="UniProtKB-KW"/>
</dbReference>
<evidence type="ECO:0000256" key="17">
    <source>
        <dbReference type="SAM" id="MobiDB-lite"/>
    </source>
</evidence>
<comment type="catalytic activity">
    <reaction evidence="15">
        <text>a 5,6-dihydrouridine in mRNA + NADP(+) = a uridine in mRNA + NADPH + H(+)</text>
        <dbReference type="Rhea" id="RHEA:69855"/>
        <dbReference type="Rhea" id="RHEA-COMP:14658"/>
        <dbReference type="Rhea" id="RHEA-COMP:17789"/>
        <dbReference type="ChEBI" id="CHEBI:15378"/>
        <dbReference type="ChEBI" id="CHEBI:57783"/>
        <dbReference type="ChEBI" id="CHEBI:58349"/>
        <dbReference type="ChEBI" id="CHEBI:65315"/>
        <dbReference type="ChEBI" id="CHEBI:74443"/>
    </reaction>
    <physiologicalReaction direction="right-to-left" evidence="15">
        <dbReference type="Rhea" id="RHEA:69857"/>
    </physiologicalReaction>
</comment>
<comment type="caution">
    <text evidence="19">The sequence shown here is derived from an EMBL/GenBank/DDBJ whole genome shotgun (WGS) entry which is preliminary data.</text>
</comment>
<comment type="catalytic activity">
    <reaction evidence="11">
        <text>5,6-dihydrouridine(17) in tRNA + NAD(+) = uridine(17) in tRNA + NADH + H(+)</text>
        <dbReference type="Rhea" id="RHEA:53372"/>
        <dbReference type="Rhea" id="RHEA-COMP:13541"/>
        <dbReference type="Rhea" id="RHEA-COMP:13542"/>
        <dbReference type="ChEBI" id="CHEBI:15378"/>
        <dbReference type="ChEBI" id="CHEBI:57540"/>
        <dbReference type="ChEBI" id="CHEBI:57945"/>
        <dbReference type="ChEBI" id="CHEBI:65315"/>
        <dbReference type="ChEBI" id="CHEBI:74443"/>
        <dbReference type="EC" id="1.3.1.88"/>
    </reaction>
    <physiologicalReaction direction="right-to-left" evidence="11">
        <dbReference type="Rhea" id="RHEA:53374"/>
    </physiologicalReaction>
</comment>
<keyword evidence="3" id="KW-0288">FMN</keyword>
<evidence type="ECO:0000256" key="2">
    <source>
        <dbReference type="ARBA" id="ARBA00022630"/>
    </source>
</evidence>
<organism evidence="19 20">
    <name type="scientific">Boothiomyces macroporosus</name>
    <dbReference type="NCBI Taxonomy" id="261099"/>
    <lineage>
        <taxon>Eukaryota</taxon>
        <taxon>Fungi</taxon>
        <taxon>Fungi incertae sedis</taxon>
        <taxon>Chytridiomycota</taxon>
        <taxon>Chytridiomycota incertae sedis</taxon>
        <taxon>Chytridiomycetes</taxon>
        <taxon>Rhizophydiales</taxon>
        <taxon>Terramycetaceae</taxon>
        <taxon>Boothiomyces</taxon>
    </lineage>
</organism>
<evidence type="ECO:0000313" key="19">
    <source>
        <dbReference type="EMBL" id="KAJ3252812.1"/>
    </source>
</evidence>
<dbReference type="AlphaFoldDB" id="A0AAD5Y378"/>
<keyword evidence="2" id="KW-0285">Flavoprotein</keyword>
<dbReference type="GO" id="GO:0050660">
    <property type="term" value="F:flavin adenine dinucleotide binding"/>
    <property type="evidence" value="ECO:0007669"/>
    <property type="project" value="InterPro"/>
</dbReference>
<evidence type="ECO:0000256" key="6">
    <source>
        <dbReference type="ARBA" id="ARBA00022857"/>
    </source>
</evidence>
<proteinExistence type="inferred from homology"/>
<comment type="catalytic activity">
    <reaction evidence="14">
        <text>5,6-dihydrouridine(16) in tRNA + NAD(+) = uridine(16) in tRNA + NADH + H(+)</text>
        <dbReference type="Rhea" id="RHEA:53380"/>
        <dbReference type="Rhea" id="RHEA-COMP:13543"/>
        <dbReference type="Rhea" id="RHEA-COMP:13544"/>
        <dbReference type="ChEBI" id="CHEBI:15378"/>
        <dbReference type="ChEBI" id="CHEBI:57540"/>
        <dbReference type="ChEBI" id="CHEBI:57945"/>
        <dbReference type="ChEBI" id="CHEBI:65315"/>
        <dbReference type="ChEBI" id="CHEBI:74443"/>
        <dbReference type="EC" id="1.3.1.88"/>
    </reaction>
    <physiologicalReaction direction="right-to-left" evidence="14">
        <dbReference type="Rhea" id="RHEA:53382"/>
    </physiologicalReaction>
</comment>
<evidence type="ECO:0000256" key="7">
    <source>
        <dbReference type="ARBA" id="ARBA00023002"/>
    </source>
</evidence>
<comment type="cofactor">
    <cofactor evidence="1">
        <name>FMN</name>
        <dbReference type="ChEBI" id="CHEBI:58210"/>
    </cofactor>
</comment>
<dbReference type="PANTHER" id="PTHR11082:SF5">
    <property type="entry name" value="TRNA-DIHYDROURIDINE(16_17) SYNTHASE [NAD(P)(+)]-LIKE"/>
    <property type="match status" value="1"/>
</dbReference>
<accession>A0AAD5Y378</accession>
<dbReference type="InterPro" id="IPR018517">
    <property type="entry name" value="tRNA_hU_synthase_CS"/>
</dbReference>
<comment type="catalytic activity">
    <reaction evidence="13">
        <text>a 5,6-dihydrouridine in mRNA + NAD(+) = a uridine in mRNA + NADH + H(+)</text>
        <dbReference type="Rhea" id="RHEA:69851"/>
        <dbReference type="Rhea" id="RHEA-COMP:14658"/>
        <dbReference type="Rhea" id="RHEA-COMP:17789"/>
        <dbReference type="ChEBI" id="CHEBI:15378"/>
        <dbReference type="ChEBI" id="CHEBI:57540"/>
        <dbReference type="ChEBI" id="CHEBI:57945"/>
        <dbReference type="ChEBI" id="CHEBI:65315"/>
        <dbReference type="ChEBI" id="CHEBI:74443"/>
    </reaction>
    <physiologicalReaction direction="right-to-left" evidence="13">
        <dbReference type="Rhea" id="RHEA:69853"/>
    </physiologicalReaction>
</comment>
<keyword evidence="5" id="KW-0819">tRNA processing</keyword>
<evidence type="ECO:0000256" key="4">
    <source>
        <dbReference type="ARBA" id="ARBA00022664"/>
    </source>
</evidence>
<dbReference type="GO" id="GO:0017150">
    <property type="term" value="F:tRNA dihydrouridine synthase activity"/>
    <property type="evidence" value="ECO:0007669"/>
    <property type="project" value="InterPro"/>
</dbReference>
<comment type="catalytic activity">
    <reaction evidence="16">
        <text>5,6-dihydrouridine(17) in tRNA + NADP(+) = uridine(17) in tRNA + NADPH + H(+)</text>
        <dbReference type="Rhea" id="RHEA:53368"/>
        <dbReference type="Rhea" id="RHEA-COMP:13541"/>
        <dbReference type="Rhea" id="RHEA-COMP:13542"/>
        <dbReference type="ChEBI" id="CHEBI:15378"/>
        <dbReference type="ChEBI" id="CHEBI:57783"/>
        <dbReference type="ChEBI" id="CHEBI:58349"/>
        <dbReference type="ChEBI" id="CHEBI:65315"/>
        <dbReference type="ChEBI" id="CHEBI:74443"/>
        <dbReference type="EC" id="1.3.1.88"/>
    </reaction>
    <physiologicalReaction direction="right-to-left" evidence="16">
        <dbReference type="Rhea" id="RHEA:53370"/>
    </physiologicalReaction>
</comment>
<evidence type="ECO:0000256" key="9">
    <source>
        <dbReference type="ARBA" id="ARBA00038313"/>
    </source>
</evidence>
<evidence type="ECO:0000259" key="18">
    <source>
        <dbReference type="Pfam" id="PF01207"/>
    </source>
</evidence>
<name>A0AAD5Y378_9FUNG</name>
<feature type="domain" description="DUS-like FMN-binding" evidence="18">
    <location>
        <begin position="19"/>
        <end position="272"/>
    </location>
</feature>
<dbReference type="Pfam" id="PF01207">
    <property type="entry name" value="Dus"/>
    <property type="match status" value="1"/>
</dbReference>
<comment type="similarity">
    <text evidence="9">Belongs to the Dus family. Dus1 subfamily.</text>
</comment>
<dbReference type="InterPro" id="IPR013785">
    <property type="entry name" value="Aldolase_TIM"/>
</dbReference>
<sequence length="384" mass="43983">MKLGGYEFYKSLGSPKHLVAPMVEQSELAWRLLSRKYNAHLTYTPMFHAKLFSENQKYRQENWIYNESDKPLIVQFCANDPACFLNAAKLVQDVACAVDLNLGCPQGIAKRGHYGAFLMDDWDTISSIVKLAHKELSIPITCKIRIYPELEKTIRYAKMLEESGCQMLTVHGRFREQKGQMTGIADWKQIAEVKKAVSIPVFANGNIMYYKDIEKCMEATGVDGVMSAEGNLYNPAIFQPVQYSSWFLAEEYLDIIKQHPGSADFAQAKAHLFKIFHSALPIYTDLREKLSTVRSMEEIVEFTQAIKDRLIADYGSASIFDGEYKTDGRGVRELPVWVVQPYIRKPLPAQEQKKDQTIEKRKTDEQDQKKKKGTLLLTQPNWTR</sequence>
<evidence type="ECO:0000256" key="12">
    <source>
        <dbReference type="ARBA" id="ARBA00047652"/>
    </source>
</evidence>
<feature type="compositionally biased region" description="Basic and acidic residues" evidence="17">
    <location>
        <begin position="351"/>
        <end position="368"/>
    </location>
</feature>
<keyword evidence="20" id="KW-1185">Reference proteome</keyword>
<evidence type="ECO:0000256" key="15">
    <source>
        <dbReference type="ARBA" id="ARBA00049447"/>
    </source>
</evidence>
<evidence type="ECO:0000256" key="16">
    <source>
        <dbReference type="ARBA" id="ARBA00049467"/>
    </source>
</evidence>
<dbReference type="PROSITE" id="PS01136">
    <property type="entry name" value="UPF0034"/>
    <property type="match status" value="1"/>
</dbReference>
<dbReference type="Proteomes" id="UP001210925">
    <property type="component" value="Unassembled WGS sequence"/>
</dbReference>
<evidence type="ECO:0000256" key="8">
    <source>
        <dbReference type="ARBA" id="ARBA00023027"/>
    </source>
</evidence>
<dbReference type="InterPro" id="IPR035587">
    <property type="entry name" value="DUS-like_FMN-bd"/>
</dbReference>
<protein>
    <recommendedName>
        <fullName evidence="10">tRNA-dihydrouridine(16/17) synthase [NAD(P)(+)]</fullName>
        <ecNumber evidence="10">1.3.1.88</ecNumber>
    </recommendedName>
</protein>
<dbReference type="SUPFAM" id="SSF51395">
    <property type="entry name" value="FMN-linked oxidoreductases"/>
    <property type="match status" value="1"/>
</dbReference>
<evidence type="ECO:0000256" key="3">
    <source>
        <dbReference type="ARBA" id="ARBA00022643"/>
    </source>
</evidence>
<keyword evidence="6" id="KW-0521">NADP</keyword>
<comment type="catalytic activity">
    <reaction evidence="12">
        <text>5,6-dihydrouridine(16) in tRNA + NADP(+) = uridine(16) in tRNA + NADPH + H(+)</text>
        <dbReference type="Rhea" id="RHEA:53376"/>
        <dbReference type="Rhea" id="RHEA-COMP:13543"/>
        <dbReference type="Rhea" id="RHEA-COMP:13544"/>
        <dbReference type="ChEBI" id="CHEBI:15378"/>
        <dbReference type="ChEBI" id="CHEBI:57783"/>
        <dbReference type="ChEBI" id="CHEBI:58349"/>
        <dbReference type="ChEBI" id="CHEBI:65315"/>
        <dbReference type="ChEBI" id="CHEBI:74443"/>
        <dbReference type="EC" id="1.3.1.88"/>
    </reaction>
    <physiologicalReaction direction="right-to-left" evidence="12">
        <dbReference type="Rhea" id="RHEA:53378"/>
    </physiologicalReaction>
</comment>
<evidence type="ECO:0000256" key="10">
    <source>
        <dbReference type="ARBA" id="ARBA00038890"/>
    </source>
</evidence>
<dbReference type="EC" id="1.3.1.88" evidence="10"/>
<dbReference type="PANTHER" id="PTHR11082">
    <property type="entry name" value="TRNA-DIHYDROURIDINE SYNTHASE"/>
    <property type="match status" value="1"/>
</dbReference>
<evidence type="ECO:0000256" key="5">
    <source>
        <dbReference type="ARBA" id="ARBA00022694"/>
    </source>
</evidence>
<reference evidence="19" key="1">
    <citation type="submission" date="2020-05" db="EMBL/GenBank/DDBJ databases">
        <title>Phylogenomic resolution of chytrid fungi.</title>
        <authorList>
            <person name="Stajich J.E."/>
            <person name="Amses K."/>
            <person name="Simmons R."/>
            <person name="Seto K."/>
            <person name="Myers J."/>
            <person name="Bonds A."/>
            <person name="Quandt C.A."/>
            <person name="Barry K."/>
            <person name="Liu P."/>
            <person name="Grigoriev I."/>
            <person name="Longcore J.E."/>
            <person name="James T.Y."/>
        </authorList>
    </citation>
    <scope>NUCLEOTIDE SEQUENCE</scope>
    <source>
        <strain evidence="19">PLAUS21</strain>
    </source>
</reference>
<evidence type="ECO:0000256" key="14">
    <source>
        <dbReference type="ARBA" id="ARBA00048934"/>
    </source>
</evidence>
<gene>
    <name evidence="19" type="primary">DUS1L</name>
    <name evidence="19" type="ORF">HK103_001146</name>
</gene>
<keyword evidence="7" id="KW-0560">Oxidoreductase</keyword>
<dbReference type="Gene3D" id="3.20.20.70">
    <property type="entry name" value="Aldolase class I"/>
    <property type="match status" value="1"/>
</dbReference>
<evidence type="ECO:0000313" key="20">
    <source>
        <dbReference type="Proteomes" id="UP001210925"/>
    </source>
</evidence>
<dbReference type="CDD" id="cd02801">
    <property type="entry name" value="DUS_like_FMN"/>
    <property type="match status" value="1"/>
</dbReference>
<evidence type="ECO:0000256" key="11">
    <source>
        <dbReference type="ARBA" id="ARBA00047287"/>
    </source>
</evidence>
<keyword evidence="4" id="KW-0507">mRNA processing</keyword>
<evidence type="ECO:0000256" key="1">
    <source>
        <dbReference type="ARBA" id="ARBA00001917"/>
    </source>
</evidence>
<keyword evidence="8" id="KW-0520">NAD</keyword>